<evidence type="ECO:0000256" key="1">
    <source>
        <dbReference type="SAM" id="MobiDB-lite"/>
    </source>
</evidence>
<dbReference type="OrthoDB" id="10430841at2759"/>
<comment type="caution">
    <text evidence="2">The sequence shown here is derived from an EMBL/GenBank/DDBJ whole genome shotgun (WGS) entry which is preliminary data.</text>
</comment>
<dbReference type="EMBL" id="CAJPDT010000005">
    <property type="protein sequence ID" value="CAF9909119.1"/>
    <property type="molecule type" value="Genomic_DNA"/>
</dbReference>
<feature type="region of interest" description="Disordered" evidence="1">
    <location>
        <begin position="129"/>
        <end position="148"/>
    </location>
</feature>
<evidence type="ECO:0000313" key="3">
    <source>
        <dbReference type="Proteomes" id="UP000664534"/>
    </source>
</evidence>
<feature type="region of interest" description="Disordered" evidence="1">
    <location>
        <begin position="158"/>
        <end position="190"/>
    </location>
</feature>
<protein>
    <submittedName>
        <fullName evidence="2">Uncharacterized protein</fullName>
    </submittedName>
</protein>
<dbReference type="AlphaFoldDB" id="A0A8H3EPQ7"/>
<accession>A0A8H3EPQ7</accession>
<organism evidence="2 3">
    <name type="scientific">Imshaugia aleurites</name>
    <dbReference type="NCBI Taxonomy" id="172621"/>
    <lineage>
        <taxon>Eukaryota</taxon>
        <taxon>Fungi</taxon>
        <taxon>Dikarya</taxon>
        <taxon>Ascomycota</taxon>
        <taxon>Pezizomycotina</taxon>
        <taxon>Lecanoromycetes</taxon>
        <taxon>OSLEUM clade</taxon>
        <taxon>Lecanoromycetidae</taxon>
        <taxon>Lecanorales</taxon>
        <taxon>Lecanorineae</taxon>
        <taxon>Parmeliaceae</taxon>
        <taxon>Imshaugia</taxon>
    </lineage>
</organism>
<dbReference type="Proteomes" id="UP000664534">
    <property type="component" value="Unassembled WGS sequence"/>
</dbReference>
<gene>
    <name evidence="2" type="ORF">IMSHALPRED_007614</name>
</gene>
<reference evidence="2" key="1">
    <citation type="submission" date="2021-03" db="EMBL/GenBank/DDBJ databases">
        <authorList>
            <person name="Tagirdzhanova G."/>
        </authorList>
    </citation>
    <scope>NUCLEOTIDE SEQUENCE</scope>
</reference>
<feature type="compositionally biased region" description="Basic and acidic residues" evidence="1">
    <location>
        <begin position="158"/>
        <end position="177"/>
    </location>
</feature>
<feature type="compositionally biased region" description="Low complexity" evidence="1">
    <location>
        <begin position="178"/>
        <end position="190"/>
    </location>
</feature>
<evidence type="ECO:0000313" key="2">
    <source>
        <dbReference type="EMBL" id="CAF9909119.1"/>
    </source>
</evidence>
<proteinExistence type="predicted"/>
<keyword evidence="3" id="KW-1185">Reference proteome</keyword>
<sequence>MPVGKTIAECLQGLGVLEKTFETQSKTQWPQSAKSLNGILVEFSMSIEEEIQTVEAGEILHHWVKDRATGWVLLNGERWSAKDRSMLLPHAPVYPRDKPIIIYWVQQYILNKWDNAIRNRKKKEAFTSLPGLRPYDTTTAQIPNNERHVTSMQDIKEAQATKETHDPDEWDPYHDSESNTSPPNSAAASVPNQSFVLPQSISHAVVPYSGPGSQASQANYPSQEPSSSTPASNNFRSRTYALVSFQAEMYSRVVFLISPSANRDGHMNRAYARIMGLEEAQKAETFRAGVLERLVEMGEVVGSRKLVAKPEWLLTPFMVEDDHDHHFLLEALKTWIKFQSPGLCVVYVSLEDEV</sequence>
<feature type="compositionally biased region" description="Polar residues" evidence="1">
    <location>
        <begin position="211"/>
        <end position="233"/>
    </location>
</feature>
<feature type="region of interest" description="Disordered" evidence="1">
    <location>
        <begin position="207"/>
        <end position="233"/>
    </location>
</feature>
<name>A0A8H3EPQ7_9LECA</name>